<dbReference type="eggNOG" id="KOG0950">
    <property type="taxonomic scope" value="Eukaryota"/>
</dbReference>
<dbReference type="AlphaFoldDB" id="V4KJ47"/>
<keyword evidence="2" id="KW-1185">Reference proteome</keyword>
<organism evidence="1 2">
    <name type="scientific">Eutrema salsugineum</name>
    <name type="common">Saltwater cress</name>
    <name type="synonym">Sisymbrium salsugineum</name>
    <dbReference type="NCBI Taxonomy" id="72664"/>
    <lineage>
        <taxon>Eukaryota</taxon>
        <taxon>Viridiplantae</taxon>
        <taxon>Streptophyta</taxon>
        <taxon>Embryophyta</taxon>
        <taxon>Tracheophyta</taxon>
        <taxon>Spermatophyta</taxon>
        <taxon>Magnoliopsida</taxon>
        <taxon>eudicotyledons</taxon>
        <taxon>Gunneridae</taxon>
        <taxon>Pentapetalae</taxon>
        <taxon>rosids</taxon>
        <taxon>malvids</taxon>
        <taxon>Brassicales</taxon>
        <taxon>Brassicaceae</taxon>
        <taxon>Eutremeae</taxon>
        <taxon>Eutrema</taxon>
    </lineage>
</organism>
<evidence type="ECO:0000313" key="1">
    <source>
        <dbReference type="EMBL" id="ESQ37870.1"/>
    </source>
</evidence>
<dbReference type="KEGG" id="eus:EUTSA_v10029118mg"/>
<dbReference type="Proteomes" id="UP000030689">
    <property type="component" value="Unassembled WGS sequence"/>
</dbReference>
<reference evidence="1 2" key="1">
    <citation type="journal article" date="2013" name="Front. Plant Sci.">
        <title>The Reference Genome of the Halophytic Plant Eutrema salsugineum.</title>
        <authorList>
            <person name="Yang R."/>
            <person name="Jarvis D.E."/>
            <person name="Chen H."/>
            <person name="Beilstein M.A."/>
            <person name="Grimwood J."/>
            <person name="Jenkins J."/>
            <person name="Shu S."/>
            <person name="Prochnik S."/>
            <person name="Xin M."/>
            <person name="Ma C."/>
            <person name="Schmutz J."/>
            <person name="Wing R.A."/>
            <person name="Mitchell-Olds T."/>
            <person name="Schumaker K.S."/>
            <person name="Wang X."/>
        </authorList>
    </citation>
    <scope>NUCLEOTIDE SEQUENCE [LARGE SCALE GENOMIC DNA]</scope>
</reference>
<dbReference type="Gramene" id="ESQ37870">
    <property type="protein sequence ID" value="ESQ37870"/>
    <property type="gene ID" value="EUTSA_v10029118mg"/>
</dbReference>
<sequence>MVCRKIAITKGSAGYSTATAPGDSNGCQHSGHQRSFTVDFSGEWKLNIGSNLARMVPPTVKQAGAV</sequence>
<dbReference type="EMBL" id="KI517537">
    <property type="protein sequence ID" value="ESQ37870.1"/>
    <property type="molecule type" value="Genomic_DNA"/>
</dbReference>
<gene>
    <name evidence="1" type="ORF">EUTSA_v10029118mg</name>
</gene>
<proteinExistence type="predicted"/>
<evidence type="ECO:0000313" key="2">
    <source>
        <dbReference type="Proteomes" id="UP000030689"/>
    </source>
</evidence>
<accession>V4KJ47</accession>
<protein>
    <submittedName>
        <fullName evidence="1">Uncharacterized protein</fullName>
    </submittedName>
</protein>
<dbReference type="STRING" id="72664.V4KJ47"/>
<name>V4KJ47_EUTSA</name>